<sequence>MSGGETSDILENKRADHVTGDEVEKKEDRVSVEKDELPDEIKESQDEGSLTASELKAEPSEKCVSHELQLEPEAHSMDHVEKHDDQLAKSSKDQGQVHDNIQTQAEVVQNQPPPPPSEENLSSSPNKLCADSSDHKDNETKEEHNKVHSRMTAESFTDTYDVISRKEVQNLNKWESIHQDCLSEIPPIDPGALQDIERKAKEVASNLDHLLHTLNNSLKSMSVVGVQGTDTYKSTVENAEVTVDASIKSMHALIAKCEELHSYMGPLYSMSAQIKDIKRTLDVFESVCK</sequence>
<name>A0A6P8H9T3_ACTTE</name>
<evidence type="ECO:0000313" key="3">
    <source>
        <dbReference type="Proteomes" id="UP000515163"/>
    </source>
</evidence>
<proteinExistence type="predicted"/>
<dbReference type="GeneID" id="116289501"/>
<dbReference type="AlphaFoldDB" id="A0A6P8H9T3"/>
<evidence type="ECO:0000313" key="4">
    <source>
        <dbReference type="RefSeq" id="XP_031552306.1"/>
    </source>
</evidence>
<gene>
    <name evidence="4" type="primary">LOC116289501</name>
</gene>
<dbReference type="KEGG" id="aten:116289501"/>
<dbReference type="RefSeq" id="XP_031552306.1">
    <property type="nucleotide sequence ID" value="XM_031696446.1"/>
</dbReference>
<dbReference type="InterPro" id="IPR019314">
    <property type="entry name" value="BORCS6"/>
</dbReference>
<feature type="compositionally biased region" description="Polar residues" evidence="1">
    <location>
        <begin position="97"/>
        <end position="110"/>
    </location>
</feature>
<accession>A0A6P8H9T3</accession>
<feature type="compositionally biased region" description="Basic and acidic residues" evidence="1">
    <location>
        <begin position="10"/>
        <end position="45"/>
    </location>
</feature>
<dbReference type="PANTHER" id="PTHR13440">
    <property type="entry name" value="BLOC-1 RELATED COMPLEX SUBUNIT 6"/>
    <property type="match status" value="1"/>
</dbReference>
<dbReference type="Pfam" id="PF10157">
    <property type="entry name" value="BORCS6"/>
    <property type="match status" value="1"/>
</dbReference>
<dbReference type="PANTHER" id="PTHR13440:SF7">
    <property type="entry name" value="BLOC-1 RELATED COMPLEX SUBUNIT 6"/>
    <property type="match status" value="1"/>
</dbReference>
<feature type="compositionally biased region" description="Basic and acidic residues" evidence="1">
    <location>
        <begin position="132"/>
        <end position="146"/>
    </location>
</feature>
<evidence type="ECO:0000256" key="1">
    <source>
        <dbReference type="SAM" id="MobiDB-lite"/>
    </source>
</evidence>
<dbReference type="GO" id="GO:0032418">
    <property type="term" value="P:lysosome localization"/>
    <property type="evidence" value="ECO:0007669"/>
    <property type="project" value="TreeGrafter"/>
</dbReference>
<dbReference type="Proteomes" id="UP000515163">
    <property type="component" value="Unplaced"/>
</dbReference>
<feature type="compositionally biased region" description="Basic and acidic residues" evidence="1">
    <location>
        <begin position="55"/>
        <end position="96"/>
    </location>
</feature>
<organism evidence="3 4">
    <name type="scientific">Actinia tenebrosa</name>
    <name type="common">Australian red waratah sea anemone</name>
    <dbReference type="NCBI Taxonomy" id="6105"/>
    <lineage>
        <taxon>Eukaryota</taxon>
        <taxon>Metazoa</taxon>
        <taxon>Cnidaria</taxon>
        <taxon>Anthozoa</taxon>
        <taxon>Hexacorallia</taxon>
        <taxon>Actiniaria</taxon>
        <taxon>Actiniidae</taxon>
        <taxon>Actinia</taxon>
    </lineage>
</organism>
<reference evidence="4" key="1">
    <citation type="submission" date="2025-08" db="UniProtKB">
        <authorList>
            <consortium name="RefSeq"/>
        </authorList>
    </citation>
    <scope>IDENTIFICATION</scope>
    <source>
        <tissue evidence="4">Tentacle</tissue>
    </source>
</reference>
<dbReference type="InParanoid" id="A0A6P8H9T3"/>
<dbReference type="InterPro" id="IPR046465">
    <property type="entry name" value="BORCS6_C"/>
</dbReference>
<feature type="domain" description="BLOC-1-related complex subunit 6 C-terminal helix" evidence="2">
    <location>
        <begin position="186"/>
        <end position="285"/>
    </location>
</feature>
<evidence type="ECO:0000259" key="2">
    <source>
        <dbReference type="Pfam" id="PF10157"/>
    </source>
</evidence>
<feature type="region of interest" description="Disordered" evidence="1">
    <location>
        <begin position="1"/>
        <end position="150"/>
    </location>
</feature>
<keyword evidence="3" id="KW-1185">Reference proteome</keyword>
<dbReference type="OrthoDB" id="21270at2759"/>
<dbReference type="GO" id="GO:0099078">
    <property type="term" value="C:BORC complex"/>
    <property type="evidence" value="ECO:0007669"/>
    <property type="project" value="TreeGrafter"/>
</dbReference>
<protein>
    <submittedName>
        <fullName evidence="4">Uncharacterized protein LOC116289501</fullName>
    </submittedName>
</protein>